<comment type="caution">
    <text evidence="2">The sequence shown here is derived from an EMBL/GenBank/DDBJ whole genome shotgun (WGS) entry which is preliminary data.</text>
</comment>
<proteinExistence type="predicted"/>
<keyword evidence="1" id="KW-0732">Signal</keyword>
<organism evidence="2 3">
    <name type="scientific">Rhodopirellula sallentina SM41</name>
    <dbReference type="NCBI Taxonomy" id="1263870"/>
    <lineage>
        <taxon>Bacteria</taxon>
        <taxon>Pseudomonadati</taxon>
        <taxon>Planctomycetota</taxon>
        <taxon>Planctomycetia</taxon>
        <taxon>Pirellulales</taxon>
        <taxon>Pirellulaceae</taxon>
        <taxon>Rhodopirellula</taxon>
    </lineage>
</organism>
<evidence type="ECO:0000256" key="1">
    <source>
        <dbReference type="SAM" id="SignalP"/>
    </source>
</evidence>
<evidence type="ECO:0000313" key="3">
    <source>
        <dbReference type="Proteomes" id="UP000011885"/>
    </source>
</evidence>
<dbReference type="EMBL" id="ANOH01000308">
    <property type="protein sequence ID" value="EMI54034.1"/>
    <property type="molecule type" value="Genomic_DNA"/>
</dbReference>
<dbReference type="InterPro" id="IPR029475">
    <property type="entry name" value="DUF6807"/>
</dbReference>
<reference evidence="2 3" key="1">
    <citation type="journal article" date="2013" name="Mar. Genomics">
        <title>Expression of sulfatases in Rhodopirellula baltica and the diversity of sulfatases in the genus Rhodopirellula.</title>
        <authorList>
            <person name="Wegner C.E."/>
            <person name="Richter-Heitmann T."/>
            <person name="Klindworth A."/>
            <person name="Klockow C."/>
            <person name="Richter M."/>
            <person name="Achstetter T."/>
            <person name="Glockner F.O."/>
            <person name="Harder J."/>
        </authorList>
    </citation>
    <scope>NUCLEOTIDE SEQUENCE [LARGE SCALE GENOMIC DNA]</scope>
    <source>
        <strain evidence="2 3">SM41</strain>
    </source>
</reference>
<dbReference type="PATRIC" id="fig|1263870.3.peg.4799"/>
<dbReference type="RefSeq" id="WP_008683347.1">
    <property type="nucleotide sequence ID" value="NZ_ANOH01000308.1"/>
</dbReference>
<evidence type="ECO:0000313" key="2">
    <source>
        <dbReference type="EMBL" id="EMI54034.1"/>
    </source>
</evidence>
<gene>
    <name evidence="2" type="ORF">RSSM_04535</name>
</gene>
<feature type="chain" id="PRO_5004073013" evidence="1">
    <location>
        <begin position="22"/>
        <end position="373"/>
    </location>
</feature>
<sequence>MKIRFAFVFILLACSVTPSVCQESQTTPQQLASTELPKPSQADGFAIEQNEHGVTVSLNGEVFVGYRIDDVNKPYLWPIVGPGGKDMTRTYPMKDVDHEPDNQRDHPHHRGMTFGHEHVVSGTQQADTWHEWITFGGQQKGPGNAPSVNPRIKHIGKIVHREFTTLSADPNQAVVEEILDHVSPSGNRMLTEVRRITFRVEPVGRIIDFDQVLTASDGEVKFHDSKDAGLSIRVPANMAVDSRKGGKILNSEGDHDRDAWSQPAKWCDYFGIIDGEQAGIAFLNHPSSYRFPTRWHVRTYGLFTANPFAMKSFDGALRDGTTTLSPGEELNLHHRLIFHSGHPGKVNGETEVDGENEVDIEKAWRQYSQTVRP</sequence>
<keyword evidence="3" id="KW-1185">Reference proteome</keyword>
<accession>M5TYB5</accession>
<dbReference type="OrthoDB" id="242279at2"/>
<feature type="signal peptide" evidence="1">
    <location>
        <begin position="1"/>
        <end position="21"/>
    </location>
</feature>
<dbReference type="AlphaFoldDB" id="M5TYB5"/>
<protein>
    <submittedName>
        <fullName evidence="2">Putative secreted protein</fullName>
    </submittedName>
</protein>
<name>M5TYB5_9BACT</name>
<dbReference type="Proteomes" id="UP000011885">
    <property type="component" value="Unassembled WGS sequence"/>
</dbReference>
<dbReference type="Pfam" id="PF14100">
    <property type="entry name" value="DUF6807"/>
    <property type="match status" value="1"/>
</dbReference>